<dbReference type="CDD" id="cd00043">
    <property type="entry name" value="CYCLIN_SF"/>
    <property type="match status" value="1"/>
</dbReference>
<keyword evidence="6" id="KW-1185">Reference proteome</keyword>
<name>A0A250XAU6_9CHLO</name>
<dbReference type="AlphaFoldDB" id="A0A250XAU6"/>
<dbReference type="OrthoDB" id="42736at2759"/>
<feature type="repeat" description="PPR" evidence="2">
    <location>
        <begin position="268"/>
        <end position="302"/>
    </location>
</feature>
<feature type="domain" description="Cyclin N-terminal" evidence="4">
    <location>
        <begin position="704"/>
        <end position="801"/>
    </location>
</feature>
<feature type="region of interest" description="Disordered" evidence="3">
    <location>
        <begin position="91"/>
        <end position="121"/>
    </location>
</feature>
<feature type="repeat" description="PPR" evidence="2">
    <location>
        <begin position="338"/>
        <end position="372"/>
    </location>
</feature>
<feature type="compositionally biased region" description="Basic and acidic residues" evidence="3">
    <location>
        <begin position="100"/>
        <end position="114"/>
    </location>
</feature>
<dbReference type="PANTHER" id="PTHR47936:SF1">
    <property type="entry name" value="PENTATRICOPEPTIDE REPEAT-CONTAINING PROTEIN GUN1, CHLOROPLASTIC"/>
    <property type="match status" value="1"/>
</dbReference>
<organism evidence="5 6">
    <name type="scientific">Chlamydomonas eustigma</name>
    <dbReference type="NCBI Taxonomy" id="1157962"/>
    <lineage>
        <taxon>Eukaryota</taxon>
        <taxon>Viridiplantae</taxon>
        <taxon>Chlorophyta</taxon>
        <taxon>core chlorophytes</taxon>
        <taxon>Chlorophyceae</taxon>
        <taxon>CS clade</taxon>
        <taxon>Chlamydomonadales</taxon>
        <taxon>Chlamydomonadaceae</taxon>
        <taxon>Chlamydomonas</taxon>
    </lineage>
</organism>
<evidence type="ECO:0000256" key="3">
    <source>
        <dbReference type="SAM" id="MobiDB-lite"/>
    </source>
</evidence>
<dbReference type="Pfam" id="PF13041">
    <property type="entry name" value="PPR_2"/>
    <property type="match status" value="2"/>
</dbReference>
<feature type="repeat" description="PPR" evidence="2">
    <location>
        <begin position="408"/>
        <end position="442"/>
    </location>
</feature>
<dbReference type="Gene3D" id="1.25.40.10">
    <property type="entry name" value="Tetratricopeptide repeat domain"/>
    <property type="match status" value="3"/>
</dbReference>
<feature type="repeat" description="PPR" evidence="2">
    <location>
        <begin position="233"/>
        <end position="267"/>
    </location>
</feature>
<dbReference type="PROSITE" id="PS51375">
    <property type="entry name" value="PPR"/>
    <property type="match status" value="8"/>
</dbReference>
<dbReference type="CDD" id="cd20529">
    <property type="entry name" value="CYCLIN_CCNJ-like_rpt2"/>
    <property type="match status" value="1"/>
</dbReference>
<dbReference type="SUPFAM" id="SSF47954">
    <property type="entry name" value="Cyclin-like"/>
    <property type="match status" value="1"/>
</dbReference>
<proteinExistence type="predicted"/>
<dbReference type="PANTHER" id="PTHR47936">
    <property type="entry name" value="PPR_LONG DOMAIN-CONTAINING PROTEIN"/>
    <property type="match status" value="1"/>
</dbReference>
<evidence type="ECO:0000259" key="4">
    <source>
        <dbReference type="Pfam" id="PF00134"/>
    </source>
</evidence>
<gene>
    <name evidence="5" type="ORF">CEUSTIGMA_g7432.t1</name>
</gene>
<feature type="repeat" description="PPR" evidence="2">
    <location>
        <begin position="198"/>
        <end position="232"/>
    </location>
</feature>
<dbReference type="EMBL" id="BEGY01000047">
    <property type="protein sequence ID" value="GAX79992.1"/>
    <property type="molecule type" value="Genomic_DNA"/>
</dbReference>
<dbReference type="Gene3D" id="1.10.472.10">
    <property type="entry name" value="Cyclin-like"/>
    <property type="match status" value="2"/>
</dbReference>
<dbReference type="InterPro" id="IPR002885">
    <property type="entry name" value="PPR_rpt"/>
</dbReference>
<dbReference type="STRING" id="1157962.A0A250XAU6"/>
<evidence type="ECO:0000313" key="5">
    <source>
        <dbReference type="EMBL" id="GAX79992.1"/>
    </source>
</evidence>
<sequence>MDLSTMLFPPPPTLNNSKLKEQFLLDSAFLGNPESDNGQLAMAEKKNIQSLSAAEVPRGSALSPDSVRNQALGWGGQAIPESMAEMPYFGRHRQRGPRAPGRDDAQGHKGDRHQGGGSFFRNSEDALSVEELVALIQKLSKHEKIPESVFRALHHHDSRAVALLFKDLSREGADHRAAELFDHLRSLPEKHSLRPLCDVYTYTAMVSMTIYQQNVERALELVEDMRQRNIERNVHTYTALMNVCIKSGKLTLALDTYSAMRQQQCIPNVVTFNTLIDVYGKLGQWDKALAVVASMKKEGVQPVLRTYNTLIIACNMCGQPREALNVYARLLSDGFAPNSTTYNALISAYGKVAQLDKALEIYQAMVRSNMDRSVITYSSLISACEKAGQWDTALRVFNEMQADGCQPNTVTFNSLITACAQGSQWERAAQIFQNMASRGCPPDVVTYTTLISAYERGGQWQQALTAFNQMCVNGCKPDAIVYNAIIDTLWGTGVVCAQRRALQLFVTAVQHGHFRRDTFIKDGAAGSIQTGQSSGGKPTSGSGNPSQGAELNLHAMTAGVAMLSLYTWLEDVKRVAVERGSHALPGMLCIVTDMGRSSREQANCIVKEAVSAMMSFWEAPFKPLASTPHAAAFEASGVAASMWLTSASFTAMIASLFPISGTAQLNTEDITGCDRNASVDCEQAFAAVTTFESTHGLSLSNMGNVYVNARPACISRMLEISHDLGLRDEVVHDAVLLTDRTASRASQLSDDLLRMLGVAALSLSCKLGVEGTEELPSLPDLERLSGVSASEIVNMEWNVRNLLGDDTSAISALRCLKIYLERMGLRSLDKQCVYGMAGLAIMLSVEALYDASLLNCRPSVVAAALLCAERRARGAVPFWPSMLARLTGFDDLSSPELSVALRVAQRLTRQQVYSQLYRQTAQSLVSPGSSAPAVREFMHVPPPPPPPPTHTMGHSGPSMVGSNHHQRIHTAVAQPSAQVVQYMDWSKPEPPKPLSQHVQQQGVSAGSLLTAMQALNMSYPGGPVMIGDRRSFNLDTRTLGGSYPPQPPRQPYSHSNQHTATESAPHRSASPYGAPTTHDSIAASAMMSMGMMSSGNGAAATATNALRSGVNTNMGQAINWVPLYNNQQYACTQ</sequence>
<comment type="caution">
    <text evidence="5">The sequence shown here is derived from an EMBL/GenBank/DDBJ whole genome shotgun (WGS) entry which is preliminary data.</text>
</comment>
<dbReference type="Pfam" id="PF00134">
    <property type="entry name" value="Cyclin_N"/>
    <property type="match status" value="1"/>
</dbReference>
<dbReference type="Pfam" id="PF13812">
    <property type="entry name" value="PPR_3"/>
    <property type="match status" value="2"/>
</dbReference>
<dbReference type="Proteomes" id="UP000232323">
    <property type="component" value="Unassembled WGS sequence"/>
</dbReference>
<accession>A0A250XAU6</accession>
<evidence type="ECO:0000313" key="6">
    <source>
        <dbReference type="Proteomes" id="UP000232323"/>
    </source>
</evidence>
<feature type="repeat" description="PPR" evidence="2">
    <location>
        <begin position="303"/>
        <end position="337"/>
    </location>
</feature>
<feature type="region of interest" description="Disordered" evidence="3">
    <location>
        <begin position="527"/>
        <end position="548"/>
    </location>
</feature>
<protein>
    <recommendedName>
        <fullName evidence="4">Cyclin N-terminal domain-containing protein</fullName>
    </recommendedName>
</protein>
<evidence type="ECO:0000256" key="2">
    <source>
        <dbReference type="PROSITE-ProRule" id="PRU00708"/>
    </source>
</evidence>
<dbReference type="SUPFAM" id="SSF48452">
    <property type="entry name" value="TPR-like"/>
    <property type="match status" value="1"/>
</dbReference>
<feature type="region of interest" description="Disordered" evidence="3">
    <location>
        <begin position="1035"/>
        <end position="1077"/>
    </location>
</feature>
<evidence type="ECO:0000256" key="1">
    <source>
        <dbReference type="ARBA" id="ARBA00022737"/>
    </source>
</evidence>
<dbReference type="InterPro" id="IPR036915">
    <property type="entry name" value="Cyclin-like_sf"/>
</dbReference>
<dbReference type="InterPro" id="IPR006671">
    <property type="entry name" value="Cyclin_N"/>
</dbReference>
<dbReference type="InterPro" id="IPR011990">
    <property type="entry name" value="TPR-like_helical_dom_sf"/>
</dbReference>
<keyword evidence="1" id="KW-0677">Repeat</keyword>
<dbReference type="NCBIfam" id="TIGR00756">
    <property type="entry name" value="PPR"/>
    <property type="match status" value="7"/>
</dbReference>
<feature type="repeat" description="PPR" evidence="2">
    <location>
        <begin position="443"/>
        <end position="477"/>
    </location>
</feature>
<feature type="repeat" description="PPR" evidence="2">
    <location>
        <begin position="373"/>
        <end position="407"/>
    </location>
</feature>
<reference evidence="5 6" key="1">
    <citation type="submission" date="2017-08" db="EMBL/GenBank/DDBJ databases">
        <title>Acidophilic green algal genome provides insights into adaptation to an acidic environment.</title>
        <authorList>
            <person name="Hirooka S."/>
            <person name="Hirose Y."/>
            <person name="Kanesaki Y."/>
            <person name="Higuchi S."/>
            <person name="Fujiwara T."/>
            <person name="Onuma R."/>
            <person name="Era A."/>
            <person name="Ohbayashi R."/>
            <person name="Uzuka A."/>
            <person name="Nozaki H."/>
            <person name="Yoshikawa H."/>
            <person name="Miyagishima S.Y."/>
        </authorList>
    </citation>
    <scope>NUCLEOTIDE SEQUENCE [LARGE SCALE GENOMIC DNA]</scope>
    <source>
        <strain evidence="5 6">NIES-2499</strain>
    </source>
</reference>